<keyword evidence="1" id="KW-1133">Transmembrane helix</keyword>
<feature type="domain" description="Peptidase M1 membrane alanine aminopeptidase" evidence="2">
    <location>
        <begin position="843"/>
        <end position="1029"/>
    </location>
</feature>
<organism evidence="3 4">
    <name type="scientific">Arsukibacterium tuosuense</name>
    <dbReference type="NCBI Taxonomy" id="1323745"/>
    <lineage>
        <taxon>Bacteria</taxon>
        <taxon>Pseudomonadati</taxon>
        <taxon>Pseudomonadota</taxon>
        <taxon>Gammaproteobacteria</taxon>
        <taxon>Chromatiales</taxon>
        <taxon>Chromatiaceae</taxon>
        <taxon>Arsukibacterium</taxon>
    </lineage>
</organism>
<feature type="transmembrane region" description="Helical" evidence="1">
    <location>
        <begin position="306"/>
        <end position="331"/>
    </location>
</feature>
<dbReference type="Gene3D" id="1.10.390.10">
    <property type="entry name" value="Neutral Protease Domain 2"/>
    <property type="match status" value="1"/>
</dbReference>
<evidence type="ECO:0000256" key="1">
    <source>
        <dbReference type="SAM" id="Phobius"/>
    </source>
</evidence>
<dbReference type="InterPro" id="IPR050344">
    <property type="entry name" value="Peptidase_M1_aminopeptidases"/>
</dbReference>
<feature type="transmembrane region" description="Helical" evidence="1">
    <location>
        <begin position="351"/>
        <end position="369"/>
    </location>
</feature>
<dbReference type="GO" id="GO:0005615">
    <property type="term" value="C:extracellular space"/>
    <property type="evidence" value="ECO:0007669"/>
    <property type="project" value="TreeGrafter"/>
</dbReference>
<dbReference type="GO" id="GO:0042277">
    <property type="term" value="F:peptide binding"/>
    <property type="evidence" value="ECO:0007669"/>
    <property type="project" value="TreeGrafter"/>
</dbReference>
<feature type="transmembrane region" description="Helical" evidence="1">
    <location>
        <begin position="511"/>
        <end position="534"/>
    </location>
</feature>
<dbReference type="GO" id="GO:0070006">
    <property type="term" value="F:metalloaminopeptidase activity"/>
    <property type="evidence" value="ECO:0007669"/>
    <property type="project" value="TreeGrafter"/>
</dbReference>
<dbReference type="InterPro" id="IPR027268">
    <property type="entry name" value="Peptidase_M4/M1_CTD_sf"/>
</dbReference>
<gene>
    <name evidence="3" type="ORF">SAMN06297280_3456</name>
</gene>
<dbReference type="PANTHER" id="PTHR11533">
    <property type="entry name" value="PROTEASE M1 ZINC METALLOPROTEASE"/>
    <property type="match status" value="1"/>
</dbReference>
<dbReference type="GO" id="GO:0008270">
    <property type="term" value="F:zinc ion binding"/>
    <property type="evidence" value="ECO:0007669"/>
    <property type="project" value="InterPro"/>
</dbReference>
<name>A0A285JHP8_9GAMM</name>
<reference evidence="4" key="1">
    <citation type="submission" date="2017-09" db="EMBL/GenBank/DDBJ databases">
        <authorList>
            <person name="Varghese N."/>
            <person name="Submissions S."/>
        </authorList>
    </citation>
    <scope>NUCLEOTIDE SEQUENCE [LARGE SCALE GENOMIC DNA]</scope>
    <source>
        <strain evidence="4">CGMCC 1.12461</strain>
    </source>
</reference>
<feature type="transmembrane region" description="Helical" evidence="1">
    <location>
        <begin position="400"/>
        <end position="424"/>
    </location>
</feature>
<feature type="transmembrane region" description="Helical" evidence="1">
    <location>
        <begin position="172"/>
        <end position="192"/>
    </location>
</feature>
<feature type="transmembrane region" description="Helical" evidence="1">
    <location>
        <begin position="12"/>
        <end position="33"/>
    </location>
</feature>
<dbReference type="Proteomes" id="UP000219353">
    <property type="component" value="Unassembled WGS sequence"/>
</dbReference>
<feature type="transmembrane region" description="Helical" evidence="1">
    <location>
        <begin position="53"/>
        <end position="75"/>
    </location>
</feature>
<evidence type="ECO:0000313" key="3">
    <source>
        <dbReference type="EMBL" id="SNY58651.1"/>
    </source>
</evidence>
<dbReference type="GO" id="GO:0016020">
    <property type="term" value="C:membrane"/>
    <property type="evidence" value="ECO:0007669"/>
    <property type="project" value="TreeGrafter"/>
</dbReference>
<dbReference type="OrthoDB" id="100605at2"/>
<feature type="transmembrane region" description="Helical" evidence="1">
    <location>
        <begin position="546"/>
        <end position="565"/>
    </location>
</feature>
<feature type="transmembrane region" description="Helical" evidence="1">
    <location>
        <begin position="234"/>
        <end position="255"/>
    </location>
</feature>
<dbReference type="AlphaFoldDB" id="A0A285JHP8"/>
<keyword evidence="4" id="KW-1185">Reference proteome</keyword>
<feature type="transmembrane region" description="Helical" evidence="1">
    <location>
        <begin position="466"/>
        <end position="491"/>
    </location>
</feature>
<dbReference type="SUPFAM" id="SSF55486">
    <property type="entry name" value="Metalloproteases ('zincins'), catalytic domain"/>
    <property type="match status" value="1"/>
</dbReference>
<dbReference type="InterPro" id="IPR014782">
    <property type="entry name" value="Peptidase_M1_dom"/>
</dbReference>
<keyword evidence="1" id="KW-0472">Membrane</keyword>
<sequence>MFKQQICSELKLQCFHPLFITLLIFAPIFGFFVGQGVSASQIELFQDHHLHKVTGILNMLALPWAAVILAASVLFREIKTGIAGLISALPPTKVQHQFLVVMALIISLSLLCVLSVFGLFLGLLTQALALPDFSVLVMTCVEMLRLQFLLSVPSILFFVAIFWLLKNIGTPVIGLYLVTLILFASYMALASASGSPLMTSEHAPSPVLVQVMNYLDWFGLTALVVRDLNWDIVYLNRLIIIIASILIAFAACLSANTPQKKNNAKLKLTQQVSAKTLSQVAFTFRNVSPEFFVQFISSLSFHLKQFLIHPGTLFISTLWFGVVVAEVYPSLNVAETGSVLKSLSMDAVNRFMWDLVPMFGSVLIVYLSYTFTWRDQQANFDLITRSLPVSFSTIFLSRVILLNIVVFLFLLIACLAGVVAQYLRNSPVDLAEYVRFIYYAGLPLMAKSIAFIAIQSIFKQRILATTICIFLVILELSPLTSVIGLSHPIYRPFSTPLDNIDSLLNYSHVDAGFWTFTLFWFVVGALLAYMALLVNKVSSGKPFIKLAEAALFVLLTGAAALQLQFINRQMLKDGKAISISAQIELLANYEKEYKKFQNLPQPIINDVKTAVHIHPKESKAVIRGSYILLNPHEVTIDSILLGEDWRTPLQEVTLSHPSKMTYDAVQGQRVFQLTSSLAPGQKVELQFSLVLEQSGYQKIANHKILTPDFVYIRGVPILPELGYQPIREISDNDWRQKYGLAKVHDKDFDKLLRNRDRARDTYQWATLSTIISTPEDYQSFSQGELISENKKDGRVFRHFETRSAVRRLQAFVAVPAQISERRTGDVLLRVAHKETHEQNVEMTLDAMQHTVEFLTEQLGPFPGESLTVIEKPDFGPGAYALPQLILVSSKIGFRVDQNNEHSFNHVYRRAAHETAHQWFGHLIGNGVSQDSAFLVESMAKYIELIMLEKHYGPDAMQSLIDYETRRYLNAEKHNRNLPASLIGAESAHDKYSRATLAFAKLRAEIGDKPIMAALAEFTARHRFPNTPASSLDFVEILLTKAPAHTELIETLLLEPIPATTWLKQELN</sequence>
<keyword evidence="1" id="KW-0812">Transmembrane</keyword>
<dbReference type="RefSeq" id="WP_097112634.1">
    <property type="nucleotide sequence ID" value="NZ_OBEB01000008.1"/>
</dbReference>
<evidence type="ECO:0000313" key="4">
    <source>
        <dbReference type="Proteomes" id="UP000219353"/>
    </source>
</evidence>
<dbReference type="PANTHER" id="PTHR11533:SF174">
    <property type="entry name" value="PUROMYCIN-SENSITIVE AMINOPEPTIDASE-RELATED"/>
    <property type="match status" value="1"/>
</dbReference>
<proteinExistence type="predicted"/>
<accession>A0A285JHP8</accession>
<dbReference type="GO" id="GO:0005737">
    <property type="term" value="C:cytoplasm"/>
    <property type="evidence" value="ECO:0007669"/>
    <property type="project" value="TreeGrafter"/>
</dbReference>
<dbReference type="Pfam" id="PF01433">
    <property type="entry name" value="Peptidase_M1"/>
    <property type="match status" value="1"/>
</dbReference>
<dbReference type="GO" id="GO:0043171">
    <property type="term" value="P:peptide catabolic process"/>
    <property type="evidence" value="ECO:0007669"/>
    <property type="project" value="TreeGrafter"/>
</dbReference>
<feature type="transmembrane region" description="Helical" evidence="1">
    <location>
        <begin position="96"/>
        <end position="124"/>
    </location>
</feature>
<feature type="transmembrane region" description="Helical" evidence="1">
    <location>
        <begin position="436"/>
        <end position="454"/>
    </location>
</feature>
<dbReference type="EMBL" id="OBEB01000008">
    <property type="protein sequence ID" value="SNY58651.1"/>
    <property type="molecule type" value="Genomic_DNA"/>
</dbReference>
<evidence type="ECO:0000259" key="2">
    <source>
        <dbReference type="Pfam" id="PF01433"/>
    </source>
</evidence>
<protein>
    <submittedName>
        <fullName evidence="3">Peptidase family M1</fullName>
    </submittedName>
</protein>
<feature type="transmembrane region" description="Helical" evidence="1">
    <location>
        <begin position="144"/>
        <end position="165"/>
    </location>
</feature>